<comment type="caution">
    <text evidence="2">The sequence shown here is derived from an EMBL/GenBank/DDBJ whole genome shotgun (WGS) entry which is preliminary data.</text>
</comment>
<dbReference type="AlphaFoldDB" id="A0A7W9KR45"/>
<dbReference type="PANTHER" id="PTHR40254:SF1">
    <property type="entry name" value="BLR0577 PROTEIN"/>
    <property type="match status" value="1"/>
</dbReference>
<keyword evidence="3" id="KW-1185">Reference proteome</keyword>
<dbReference type="Proteomes" id="UP000585638">
    <property type="component" value="Unassembled WGS sequence"/>
</dbReference>
<dbReference type="RefSeq" id="WP_184869577.1">
    <property type="nucleotide sequence ID" value="NZ_BAAAWY010000076.1"/>
</dbReference>
<protein>
    <recommendedName>
        <fullName evidence="1">FAD-dependent urate hydroxylase HpyO/Asp monooxygenase CreE-like FAD/NAD(P)-binding domain-containing protein</fullName>
    </recommendedName>
</protein>
<dbReference type="SUPFAM" id="SSF51905">
    <property type="entry name" value="FAD/NAD(P)-binding domain"/>
    <property type="match status" value="1"/>
</dbReference>
<gene>
    <name evidence="2" type="ORF">BJ998_008374</name>
</gene>
<dbReference type="PANTHER" id="PTHR40254">
    <property type="entry name" value="BLR0577 PROTEIN"/>
    <property type="match status" value="1"/>
</dbReference>
<evidence type="ECO:0000313" key="2">
    <source>
        <dbReference type="EMBL" id="MBB5897115.1"/>
    </source>
</evidence>
<accession>A0A7W9KR45</accession>
<organism evidence="2 3">
    <name type="scientific">Kutzneria kofuensis</name>
    <dbReference type="NCBI Taxonomy" id="103725"/>
    <lineage>
        <taxon>Bacteria</taxon>
        <taxon>Bacillati</taxon>
        <taxon>Actinomycetota</taxon>
        <taxon>Actinomycetes</taxon>
        <taxon>Pseudonocardiales</taxon>
        <taxon>Pseudonocardiaceae</taxon>
        <taxon>Kutzneria</taxon>
    </lineage>
</organism>
<reference evidence="2 3" key="1">
    <citation type="submission" date="2020-08" db="EMBL/GenBank/DDBJ databases">
        <title>Sequencing the genomes of 1000 actinobacteria strains.</title>
        <authorList>
            <person name="Klenk H.-P."/>
        </authorList>
    </citation>
    <scope>NUCLEOTIDE SEQUENCE [LARGE SCALE GENOMIC DNA]</scope>
    <source>
        <strain evidence="2 3">DSM 43851</strain>
    </source>
</reference>
<name>A0A7W9KR45_9PSEU</name>
<sequence>MTSRNQRLRVAIVGCGPRGLAVLERLLVRLRRRPGGQEVVIWALDPVEHGSGQVWRSDQPEWYATNATAAELTAQSLDSPGTPRSFAEWAGHDADSARQTYPSRAKYGRYLRETFARLCASAPPGVRVFPLTGTATALRRVDGQLHLTVDNGHPDLVVDKVVLATGHSGLEPDDEELRLMNHGRYIRGGMAATMPLDDIEPDSTVAIRGLGLTFYDVTRALSVGRGGRFVRLAGELRYVPSGLEPRMVAGSRSGLPFLARAELTEPAELAPRPVILTEDKLAELRAAAADRRGSAKLDFAAEVEPLVRAELEYAYYRCIVRQRHGDEAAAAFSLDALADFDLDDVPPFDVGKLAAPFADQGFGGPDEFRSRLLGVLREDVARASAGSTIDPVKAALEVMRSLRPAMPDVVDFDGLLPDSQRDFLTRWAPMSFLLSAGPPVAHVEQLAALIEAGVVDVVGPDARFSAGDSGLFVTESPAVAGSRRLADVLLDARAPGADLRRDTNPLLRQLLADGMISEHVNADPATGRRFASGGLAVTRSPFHVVDARGVPDRDIHAIGVVTQNTRWFTQVGTGRPGQDSPFRRDADAIAGAVLAGEVRSWPIPA</sequence>
<proteinExistence type="predicted"/>
<dbReference type="InterPro" id="IPR038732">
    <property type="entry name" value="HpyO/CreE_NAD-binding"/>
</dbReference>
<dbReference type="EMBL" id="JACHIR010000002">
    <property type="protein sequence ID" value="MBB5897115.1"/>
    <property type="molecule type" value="Genomic_DNA"/>
</dbReference>
<dbReference type="InterPro" id="IPR052189">
    <property type="entry name" value="L-asp_N-monooxygenase_NS-form"/>
</dbReference>
<dbReference type="Pfam" id="PF13454">
    <property type="entry name" value="NAD_binding_9"/>
    <property type="match status" value="1"/>
</dbReference>
<dbReference type="InterPro" id="IPR036188">
    <property type="entry name" value="FAD/NAD-bd_sf"/>
</dbReference>
<evidence type="ECO:0000259" key="1">
    <source>
        <dbReference type="Pfam" id="PF13454"/>
    </source>
</evidence>
<dbReference type="Gene3D" id="3.50.50.60">
    <property type="entry name" value="FAD/NAD(P)-binding domain"/>
    <property type="match status" value="1"/>
</dbReference>
<feature type="domain" description="FAD-dependent urate hydroxylase HpyO/Asp monooxygenase CreE-like FAD/NAD(P)-binding" evidence="1">
    <location>
        <begin position="11"/>
        <end position="167"/>
    </location>
</feature>
<evidence type="ECO:0000313" key="3">
    <source>
        <dbReference type="Proteomes" id="UP000585638"/>
    </source>
</evidence>